<dbReference type="Pfam" id="PF21900">
    <property type="entry name" value="DUF6920"/>
    <property type="match status" value="1"/>
</dbReference>
<protein>
    <submittedName>
        <fullName evidence="2">Uncharacterized protein</fullName>
    </submittedName>
</protein>
<sequence>MLLVVALPLIFLVTIVPIVILLYGITRWQSQTAETHRHLGAARAQIDVRIFDAEEIEALPEPVKRYFQSVLTPGQPIVAVAEIGQSGAMRLDLERERWAGMAAEQTTLTERPGFAWDARLRRSPGIQVFVRDSYIAGQGALEAALFGLLPVARQASGETMGRAELARFLAEAPWYPTKLLPSQGVRWTAIDDHSARATLRDGDLEVSAVFGFDEEGMIRSVRSEDRGRMLGDRLAATPWEGRFQDYEPRSGMRIPTQAEAAWLLPDGPQPYWRGRVTDILYRFAP</sequence>
<name>A0A6M0K1S5_9GAMM</name>
<evidence type="ECO:0000256" key="1">
    <source>
        <dbReference type="SAM" id="Phobius"/>
    </source>
</evidence>
<keyword evidence="1" id="KW-0812">Transmembrane</keyword>
<dbReference type="EMBL" id="JAAIJQ010000030">
    <property type="protein sequence ID" value="NEV62547.1"/>
    <property type="molecule type" value="Genomic_DNA"/>
</dbReference>
<gene>
    <name evidence="2" type="ORF">G3446_11705</name>
</gene>
<keyword evidence="1" id="KW-1133">Transmembrane helix</keyword>
<keyword evidence="1" id="KW-0472">Membrane</keyword>
<dbReference type="InterPro" id="IPR054213">
    <property type="entry name" value="DUF6920"/>
</dbReference>
<proteinExistence type="predicted"/>
<keyword evidence="3" id="KW-1185">Reference proteome</keyword>
<accession>A0A6M0K1S5</accession>
<evidence type="ECO:0000313" key="2">
    <source>
        <dbReference type="EMBL" id="NEV62547.1"/>
    </source>
</evidence>
<dbReference type="AlphaFoldDB" id="A0A6M0K1S5"/>
<dbReference type="RefSeq" id="WP_164453016.1">
    <property type="nucleotide sequence ID" value="NZ_JAAIJQ010000030.1"/>
</dbReference>
<dbReference type="Proteomes" id="UP000483379">
    <property type="component" value="Unassembled WGS sequence"/>
</dbReference>
<evidence type="ECO:0000313" key="3">
    <source>
        <dbReference type="Proteomes" id="UP000483379"/>
    </source>
</evidence>
<comment type="caution">
    <text evidence="2">The sequence shown here is derived from an EMBL/GenBank/DDBJ whole genome shotgun (WGS) entry which is preliminary data.</text>
</comment>
<organism evidence="2 3">
    <name type="scientific">Thiorhodococcus minor</name>
    <dbReference type="NCBI Taxonomy" id="57489"/>
    <lineage>
        <taxon>Bacteria</taxon>
        <taxon>Pseudomonadati</taxon>
        <taxon>Pseudomonadota</taxon>
        <taxon>Gammaproteobacteria</taxon>
        <taxon>Chromatiales</taxon>
        <taxon>Chromatiaceae</taxon>
        <taxon>Thiorhodococcus</taxon>
    </lineage>
</organism>
<reference evidence="2 3" key="1">
    <citation type="submission" date="2020-02" db="EMBL/GenBank/DDBJ databases">
        <title>Genome sequences of Thiorhodococcus mannitoliphagus and Thiorhodococcus minor, purple sulfur photosynthetic bacteria in the gammaproteobacterial family, Chromatiaceae.</title>
        <authorList>
            <person name="Aviles F.A."/>
            <person name="Meyer T.E."/>
            <person name="Kyndt J.A."/>
        </authorList>
    </citation>
    <scope>NUCLEOTIDE SEQUENCE [LARGE SCALE GENOMIC DNA]</scope>
    <source>
        <strain evidence="2 3">DSM 11518</strain>
    </source>
</reference>
<feature type="transmembrane region" description="Helical" evidence="1">
    <location>
        <begin position="6"/>
        <end position="25"/>
    </location>
</feature>